<dbReference type="PANTHER" id="PTHR45138">
    <property type="entry name" value="REGULATORY COMPONENTS OF SENSORY TRANSDUCTION SYSTEM"/>
    <property type="match status" value="1"/>
</dbReference>
<gene>
    <name evidence="2" type="ORF">SDC9_209716</name>
</gene>
<sequence length="97" mass="10892">MANILHASVRKTDFVARYGGDEFIVILETGDILILDNVSARIKANIEASNRPSKPYTLSASMGVAIFDLELDRNFDIFIKRLDRLMYEDKARLAIGS</sequence>
<dbReference type="InterPro" id="IPR050469">
    <property type="entry name" value="Diguanylate_Cyclase"/>
</dbReference>
<dbReference type="Gene3D" id="3.30.70.270">
    <property type="match status" value="1"/>
</dbReference>
<comment type="caution">
    <text evidence="2">The sequence shown here is derived from an EMBL/GenBank/DDBJ whole genome shotgun (WGS) entry which is preliminary data.</text>
</comment>
<dbReference type="GO" id="GO:0005886">
    <property type="term" value="C:plasma membrane"/>
    <property type="evidence" value="ECO:0007669"/>
    <property type="project" value="TreeGrafter"/>
</dbReference>
<protein>
    <recommendedName>
        <fullName evidence="1">GGDEF domain-containing protein</fullName>
    </recommendedName>
</protein>
<feature type="domain" description="GGDEF" evidence="1">
    <location>
        <begin position="1"/>
        <end position="97"/>
    </location>
</feature>
<dbReference type="NCBIfam" id="TIGR00254">
    <property type="entry name" value="GGDEF"/>
    <property type="match status" value="1"/>
</dbReference>
<dbReference type="Pfam" id="PF00990">
    <property type="entry name" value="GGDEF"/>
    <property type="match status" value="1"/>
</dbReference>
<evidence type="ECO:0000313" key="2">
    <source>
        <dbReference type="EMBL" id="MPN61970.1"/>
    </source>
</evidence>
<dbReference type="GO" id="GO:1902201">
    <property type="term" value="P:negative regulation of bacterial-type flagellum-dependent cell motility"/>
    <property type="evidence" value="ECO:0007669"/>
    <property type="project" value="TreeGrafter"/>
</dbReference>
<proteinExistence type="predicted"/>
<evidence type="ECO:0000259" key="1">
    <source>
        <dbReference type="PROSITE" id="PS50887"/>
    </source>
</evidence>
<dbReference type="AlphaFoldDB" id="A0A645JFU3"/>
<dbReference type="InterPro" id="IPR000160">
    <property type="entry name" value="GGDEF_dom"/>
</dbReference>
<accession>A0A645JFU3</accession>
<dbReference type="GO" id="GO:0052621">
    <property type="term" value="F:diguanylate cyclase activity"/>
    <property type="evidence" value="ECO:0007669"/>
    <property type="project" value="TreeGrafter"/>
</dbReference>
<name>A0A645JFU3_9ZZZZ</name>
<dbReference type="InterPro" id="IPR029787">
    <property type="entry name" value="Nucleotide_cyclase"/>
</dbReference>
<dbReference type="EMBL" id="VSSQ01139327">
    <property type="protein sequence ID" value="MPN61970.1"/>
    <property type="molecule type" value="Genomic_DNA"/>
</dbReference>
<dbReference type="GO" id="GO:0043709">
    <property type="term" value="P:cell adhesion involved in single-species biofilm formation"/>
    <property type="evidence" value="ECO:0007669"/>
    <property type="project" value="TreeGrafter"/>
</dbReference>
<dbReference type="InterPro" id="IPR043128">
    <property type="entry name" value="Rev_trsase/Diguanyl_cyclase"/>
</dbReference>
<reference evidence="2" key="1">
    <citation type="submission" date="2019-08" db="EMBL/GenBank/DDBJ databases">
        <authorList>
            <person name="Kucharzyk K."/>
            <person name="Murdoch R.W."/>
            <person name="Higgins S."/>
            <person name="Loffler F."/>
        </authorList>
    </citation>
    <scope>NUCLEOTIDE SEQUENCE</scope>
</reference>
<organism evidence="2">
    <name type="scientific">bioreactor metagenome</name>
    <dbReference type="NCBI Taxonomy" id="1076179"/>
    <lineage>
        <taxon>unclassified sequences</taxon>
        <taxon>metagenomes</taxon>
        <taxon>ecological metagenomes</taxon>
    </lineage>
</organism>
<dbReference type="PANTHER" id="PTHR45138:SF9">
    <property type="entry name" value="DIGUANYLATE CYCLASE DGCM-RELATED"/>
    <property type="match status" value="1"/>
</dbReference>
<dbReference type="SUPFAM" id="SSF55073">
    <property type="entry name" value="Nucleotide cyclase"/>
    <property type="match status" value="1"/>
</dbReference>
<dbReference type="PROSITE" id="PS50887">
    <property type="entry name" value="GGDEF"/>
    <property type="match status" value="1"/>
</dbReference>